<evidence type="ECO:0000313" key="11">
    <source>
        <dbReference type="Proteomes" id="UP001138768"/>
    </source>
</evidence>
<proteinExistence type="inferred from homology"/>
<evidence type="ECO:0000259" key="8">
    <source>
        <dbReference type="Pfam" id="PF02272"/>
    </source>
</evidence>
<feature type="compositionally biased region" description="Basic and acidic residues" evidence="6">
    <location>
        <begin position="411"/>
        <end position="427"/>
    </location>
</feature>
<sequence length="661" mass="70161">MSASNPSPNPTRPSPARSRTQRAGTTPTSPQVPIRPIQRPPGAEQPLHRLDELLTRLYHHRGLDGGLDHRLSALHPVNQLLGIDPAAALLADHIQAQRQLLIVGDYDADGATGTAVAMLGLRALGAGPLDFLVPSRFAQGYGLSPAVVDIAAERRPDLIITVDNGIASHAGLERARALGLPVLITDHHLPGPELPEAAALVNPNQPGCPFPSKHLAGVGVMFYLLIATRAELRRRGWFQGHRSEPNLAELLDLVALGTVADVVTLDANNRILVEQGLRRIRAGHCRPGLRALLEIAGVDLTRTSARDLGFAAAPRLNAAGRLEDMSAGIACLVTDKPIEAMHLAQRLQALNQERRALTHSMGLDAERLIAEILAEQDLTLAVETGDSDAANADAKHANEANADAGSADGAGARHADRPAGEHSERASTTRAGGIRTGGLEAGLCLFAEDWHEGVVGILAARVRERCQRPVIAFAVGGDGLLKGSARSIEGLHLRDCLAAVDHAHPGLITRFGGHAMAAGLSLPREALEPFKQAFADAVSEALGPEPATPVLHSDGALGPALLTLPTAETLRLAAPWGKGFSEPLFDGQFEISAPRLLKDRHLKLRARPAQGPPIEAIGFNLADQHPRGATRAQIAYRLDVNDYRGLRSPQLLIEQLVPIAE</sequence>
<dbReference type="AlphaFoldDB" id="A0A9X0WAV7"/>
<dbReference type="InterPro" id="IPR051673">
    <property type="entry name" value="SSDNA_exonuclease_RecJ"/>
</dbReference>
<feature type="domain" description="DDH" evidence="7">
    <location>
        <begin position="100"/>
        <end position="258"/>
    </location>
</feature>
<feature type="domain" description="DHHA1" evidence="8">
    <location>
        <begin position="446"/>
        <end position="539"/>
    </location>
</feature>
<dbReference type="GO" id="GO:0004527">
    <property type="term" value="F:exonuclease activity"/>
    <property type="evidence" value="ECO:0007669"/>
    <property type="project" value="UniProtKB-KW"/>
</dbReference>
<evidence type="ECO:0000259" key="9">
    <source>
        <dbReference type="Pfam" id="PF17768"/>
    </source>
</evidence>
<organism evidence="10 11">
    <name type="scientific">Lamprobacter modestohalophilus</name>
    <dbReference type="NCBI Taxonomy" id="1064514"/>
    <lineage>
        <taxon>Bacteria</taxon>
        <taxon>Pseudomonadati</taxon>
        <taxon>Pseudomonadota</taxon>
        <taxon>Gammaproteobacteria</taxon>
        <taxon>Chromatiales</taxon>
        <taxon>Chromatiaceae</taxon>
        <taxon>Lamprobacter</taxon>
    </lineage>
</organism>
<evidence type="ECO:0000313" key="10">
    <source>
        <dbReference type="EMBL" id="MBK1620200.1"/>
    </source>
</evidence>
<comment type="similarity">
    <text evidence="1">Belongs to the RecJ family.</text>
</comment>
<dbReference type="PANTHER" id="PTHR30255:SF2">
    <property type="entry name" value="SINGLE-STRANDED-DNA-SPECIFIC EXONUCLEASE RECJ"/>
    <property type="match status" value="1"/>
</dbReference>
<dbReference type="InterPro" id="IPR038763">
    <property type="entry name" value="DHH_sf"/>
</dbReference>
<dbReference type="Pfam" id="PF02272">
    <property type="entry name" value="DHHA1"/>
    <property type="match status" value="1"/>
</dbReference>
<dbReference type="InterPro" id="IPR041122">
    <property type="entry name" value="RecJ_OB"/>
</dbReference>
<comment type="caution">
    <text evidence="10">The sequence shown here is derived from an EMBL/GenBank/DDBJ whole genome shotgun (WGS) entry which is preliminary data.</text>
</comment>
<gene>
    <name evidence="10" type="ORF">CKO42_17485</name>
</gene>
<dbReference type="Pfam" id="PF17768">
    <property type="entry name" value="RecJ_OB"/>
    <property type="match status" value="1"/>
</dbReference>
<feature type="region of interest" description="Disordered" evidence="6">
    <location>
        <begin position="1"/>
        <end position="44"/>
    </location>
</feature>
<dbReference type="SUPFAM" id="SSF64182">
    <property type="entry name" value="DHH phosphoesterases"/>
    <property type="match status" value="2"/>
</dbReference>
<evidence type="ECO:0000256" key="1">
    <source>
        <dbReference type="ARBA" id="ARBA00005915"/>
    </source>
</evidence>
<dbReference type="RefSeq" id="WP_200246815.1">
    <property type="nucleotide sequence ID" value="NZ_NRRY01000034.1"/>
</dbReference>
<dbReference type="Gene3D" id="3.90.1640.30">
    <property type="match status" value="1"/>
</dbReference>
<dbReference type="EMBL" id="NRRY01000034">
    <property type="protein sequence ID" value="MBK1620200.1"/>
    <property type="molecule type" value="Genomic_DNA"/>
</dbReference>
<keyword evidence="11" id="KW-1185">Reference proteome</keyword>
<feature type="region of interest" description="Disordered" evidence="6">
    <location>
        <begin position="392"/>
        <end position="433"/>
    </location>
</feature>
<evidence type="ECO:0000256" key="4">
    <source>
        <dbReference type="ARBA" id="ARBA00022801"/>
    </source>
</evidence>
<dbReference type="PANTHER" id="PTHR30255">
    <property type="entry name" value="SINGLE-STRANDED-DNA-SPECIFIC EXONUCLEASE RECJ"/>
    <property type="match status" value="1"/>
</dbReference>
<feature type="compositionally biased region" description="Low complexity" evidence="6">
    <location>
        <begin position="31"/>
        <end position="41"/>
    </location>
</feature>
<dbReference type="InterPro" id="IPR003156">
    <property type="entry name" value="DHHA1_dom"/>
</dbReference>
<keyword evidence="4" id="KW-0378">Hydrolase</keyword>
<dbReference type="GO" id="GO:0003676">
    <property type="term" value="F:nucleic acid binding"/>
    <property type="evidence" value="ECO:0007669"/>
    <property type="project" value="InterPro"/>
</dbReference>
<dbReference type="Proteomes" id="UP001138768">
    <property type="component" value="Unassembled WGS sequence"/>
</dbReference>
<reference evidence="10 11" key="1">
    <citation type="journal article" date="2020" name="Microorganisms">
        <title>Osmotic Adaptation and Compatible Solute Biosynthesis of Phototrophic Bacteria as Revealed from Genome Analyses.</title>
        <authorList>
            <person name="Imhoff J.F."/>
            <person name="Rahn T."/>
            <person name="Kunzel S."/>
            <person name="Keller A."/>
            <person name="Neulinger S.C."/>
        </authorList>
    </citation>
    <scope>NUCLEOTIDE SEQUENCE [LARGE SCALE GENOMIC DNA]</scope>
    <source>
        <strain evidence="10 11">DSM 25653</strain>
    </source>
</reference>
<accession>A0A9X0WAV7</accession>
<dbReference type="InterPro" id="IPR001667">
    <property type="entry name" value="DDH_dom"/>
</dbReference>
<protein>
    <recommendedName>
        <fullName evidence="2">Single-stranded-DNA-specific exonuclease RecJ</fullName>
    </recommendedName>
</protein>
<evidence type="ECO:0000256" key="3">
    <source>
        <dbReference type="ARBA" id="ARBA00022722"/>
    </source>
</evidence>
<keyword evidence="5 10" id="KW-0269">Exonuclease</keyword>
<dbReference type="Pfam" id="PF01368">
    <property type="entry name" value="DHH"/>
    <property type="match status" value="1"/>
</dbReference>
<dbReference type="Gene3D" id="3.10.310.30">
    <property type="match status" value="1"/>
</dbReference>
<evidence type="ECO:0000259" key="7">
    <source>
        <dbReference type="Pfam" id="PF01368"/>
    </source>
</evidence>
<dbReference type="FunFam" id="3.90.1640.30:FF:000001">
    <property type="entry name" value="Single-stranded-DNA-specific exonuclease RecJ"/>
    <property type="match status" value="1"/>
</dbReference>
<evidence type="ECO:0000256" key="6">
    <source>
        <dbReference type="SAM" id="MobiDB-lite"/>
    </source>
</evidence>
<feature type="domain" description="RecJ OB" evidence="9">
    <location>
        <begin position="554"/>
        <end position="654"/>
    </location>
</feature>
<name>A0A9X0WAV7_9GAMM</name>
<evidence type="ECO:0000256" key="5">
    <source>
        <dbReference type="ARBA" id="ARBA00022839"/>
    </source>
</evidence>
<keyword evidence="3" id="KW-0540">Nuclease</keyword>
<feature type="compositionally biased region" description="Low complexity" evidence="6">
    <location>
        <begin position="399"/>
        <end position="410"/>
    </location>
</feature>
<evidence type="ECO:0000256" key="2">
    <source>
        <dbReference type="ARBA" id="ARBA00019841"/>
    </source>
</evidence>